<name>A0A9X3TTK2_9BACL</name>
<gene>
    <name evidence="1" type="ORF">O3V59_20440</name>
</gene>
<dbReference type="Proteomes" id="UP001151071">
    <property type="component" value="Unassembled WGS sequence"/>
</dbReference>
<dbReference type="AlphaFoldDB" id="A0A9X3TTK2"/>
<evidence type="ECO:0000313" key="2">
    <source>
        <dbReference type="Proteomes" id="UP001151071"/>
    </source>
</evidence>
<dbReference type="EMBL" id="JAPYYP010000040">
    <property type="protein sequence ID" value="MDA5110714.1"/>
    <property type="molecule type" value="Genomic_DNA"/>
</dbReference>
<comment type="caution">
    <text evidence="1">The sequence shown here is derived from an EMBL/GenBank/DDBJ whole genome shotgun (WGS) entry which is preliminary data.</text>
</comment>
<evidence type="ECO:0000313" key="1">
    <source>
        <dbReference type="EMBL" id="MDA5110714.1"/>
    </source>
</evidence>
<dbReference type="RefSeq" id="WP_035298761.1">
    <property type="nucleotide sequence ID" value="NZ_JAPYYP010000040.1"/>
</dbReference>
<dbReference type="InterPro" id="IPR043863">
    <property type="entry name" value="DUF5825"/>
</dbReference>
<accession>A0A9X3TTK2</accession>
<sequence length="245" mass="28907">MVNVANNSLVNYEKVKMKAIQSGELDLEVRISVAELPWFIDQLVNDGISDWRLHVHLVRNERDILDGRHIQKLKAFGLERITTDLYLDIREPKRTIHEVHFLKECAINYIHVEWTLASDHPIDPTPIVHFLPPEFLDVEFENASKWLEIWCENHLNEGLTYRRGPGFVNVRDQRPTFDSRFFQIDNKVDLDVFNMTMEPKRLSDFLQEVSFEALKSMIKYQLLLRVDDWILNLVTPVNKKVIPFL</sequence>
<protein>
    <submittedName>
        <fullName evidence="1">DUF5825 family protein</fullName>
    </submittedName>
</protein>
<proteinExistence type="predicted"/>
<keyword evidence="2" id="KW-1185">Reference proteome</keyword>
<dbReference type="Pfam" id="PF19142">
    <property type="entry name" value="DUF5825"/>
    <property type="match status" value="1"/>
</dbReference>
<reference evidence="1" key="1">
    <citation type="submission" date="2022-12" db="EMBL/GenBank/DDBJ databases">
        <title>Draft genome sequence of the thermophilic strain Brevibacillus thermoruber HT42, isolated from Los Humeros, Puebla, Mexico, with biotechnological potential.</title>
        <authorList>
            <person name="Lara Sanchez J."/>
            <person name="Solis Palacios R."/>
            <person name="Bustos Baena A.S."/>
            <person name="Ruz Baez A.E."/>
            <person name="Espinosa Luna G."/>
            <person name="Oliart Ros R.M."/>
        </authorList>
    </citation>
    <scope>NUCLEOTIDE SEQUENCE</scope>
    <source>
        <strain evidence="1">HT42</strain>
    </source>
</reference>
<organism evidence="1 2">
    <name type="scientific">Brevibacillus thermoruber</name>
    <dbReference type="NCBI Taxonomy" id="33942"/>
    <lineage>
        <taxon>Bacteria</taxon>
        <taxon>Bacillati</taxon>
        <taxon>Bacillota</taxon>
        <taxon>Bacilli</taxon>
        <taxon>Bacillales</taxon>
        <taxon>Paenibacillaceae</taxon>
        <taxon>Brevibacillus</taxon>
    </lineage>
</organism>